<proteinExistence type="predicted"/>
<dbReference type="Pfam" id="PF06114">
    <property type="entry name" value="Peptidase_M78"/>
    <property type="match status" value="1"/>
</dbReference>
<name>A0A839RGN9_9ACTN</name>
<protein>
    <recommendedName>
        <fullName evidence="1">IrrE N-terminal-like domain-containing protein</fullName>
    </recommendedName>
</protein>
<dbReference type="InterPro" id="IPR010359">
    <property type="entry name" value="IrrE_HExxH"/>
</dbReference>
<dbReference type="OrthoDB" id="4727201at2"/>
<evidence type="ECO:0000259" key="1">
    <source>
        <dbReference type="Pfam" id="PF06114"/>
    </source>
</evidence>
<sequence>MYDPFADLMTRYPQIPLHDHIPLPDWMNGCTDGRSIWLHPRLVPTCKRCTLTHEIVHLERGTHTTGPYQSREERIVDRVAARRLIKIEHLANALKWTRNHYELAEELSVSPHMLRVRMETLSNTEHLHLTEALAG</sequence>
<evidence type="ECO:0000313" key="2">
    <source>
        <dbReference type="EMBL" id="MBB3035570.1"/>
    </source>
</evidence>
<dbReference type="AlphaFoldDB" id="A0A839RGN9"/>
<dbReference type="Proteomes" id="UP000567922">
    <property type="component" value="Unassembled WGS sequence"/>
</dbReference>
<keyword evidence="3" id="KW-1185">Reference proteome</keyword>
<evidence type="ECO:0000313" key="3">
    <source>
        <dbReference type="Proteomes" id="UP000567922"/>
    </source>
</evidence>
<comment type="caution">
    <text evidence="2">The sequence shown here is derived from an EMBL/GenBank/DDBJ whole genome shotgun (WGS) entry which is preliminary data.</text>
</comment>
<dbReference type="EMBL" id="JACHWS010000001">
    <property type="protein sequence ID" value="MBB3035570.1"/>
    <property type="molecule type" value="Genomic_DNA"/>
</dbReference>
<gene>
    <name evidence="2" type="ORF">FHU29_000004</name>
</gene>
<dbReference type="RefSeq" id="WP_074390931.1">
    <property type="nucleotide sequence ID" value="NZ_BDDI01000022.1"/>
</dbReference>
<reference evidence="2 3" key="1">
    <citation type="submission" date="2020-08" db="EMBL/GenBank/DDBJ databases">
        <title>Sequencing the genomes of 1000 actinobacteria strains.</title>
        <authorList>
            <person name="Klenk H.-P."/>
        </authorList>
    </citation>
    <scope>NUCLEOTIDE SEQUENCE [LARGE SCALE GENOMIC DNA]</scope>
    <source>
        <strain evidence="2 3">DSM 45258</strain>
    </source>
</reference>
<feature type="domain" description="IrrE N-terminal-like" evidence="1">
    <location>
        <begin position="33"/>
        <end position="118"/>
    </location>
</feature>
<accession>A0A839RGN9</accession>
<organism evidence="2 3">
    <name type="scientific">Hoyosella altamirensis</name>
    <dbReference type="NCBI Taxonomy" id="616997"/>
    <lineage>
        <taxon>Bacteria</taxon>
        <taxon>Bacillati</taxon>
        <taxon>Actinomycetota</taxon>
        <taxon>Actinomycetes</taxon>
        <taxon>Mycobacteriales</taxon>
        <taxon>Hoyosellaceae</taxon>
        <taxon>Hoyosella</taxon>
    </lineage>
</organism>